<dbReference type="KEGG" id="ddr:Deide_1p00210"/>
<dbReference type="InterPro" id="IPR001789">
    <property type="entry name" value="Sig_transdc_resp-reg_receiver"/>
</dbReference>
<feature type="domain" description="Response regulatory" evidence="2">
    <location>
        <begin position="6"/>
        <end position="127"/>
    </location>
</feature>
<dbReference type="AlphaFoldDB" id="C1D1X8"/>
<dbReference type="OrthoDB" id="9785718at2"/>
<feature type="modified residue" description="4-aspartylphosphate" evidence="1">
    <location>
        <position position="60"/>
    </location>
</feature>
<evidence type="ECO:0000313" key="4">
    <source>
        <dbReference type="Proteomes" id="UP000002208"/>
    </source>
</evidence>
<dbReference type="Pfam" id="PF00072">
    <property type="entry name" value="Response_reg"/>
    <property type="match status" value="1"/>
</dbReference>
<geneLocation type="plasmid" evidence="4">
    <name>pDeide1</name>
</geneLocation>
<proteinExistence type="predicted"/>
<dbReference type="HOGENOM" id="CLU_000445_69_17_0"/>
<dbReference type="EMBL" id="CP001115">
    <property type="protein sequence ID" value="ACO47417.1"/>
    <property type="molecule type" value="Genomic_DNA"/>
</dbReference>
<gene>
    <name evidence="3" type="ordered locus">Deide_1p00210</name>
</gene>
<protein>
    <submittedName>
        <fullName evidence="3">Putative response regulator, CheY</fullName>
    </submittedName>
</protein>
<name>C1D1X8_DEIDV</name>
<evidence type="ECO:0000313" key="3">
    <source>
        <dbReference type="EMBL" id="ACO47417.1"/>
    </source>
</evidence>
<keyword evidence="1" id="KW-0597">Phosphoprotein</keyword>
<evidence type="ECO:0000256" key="1">
    <source>
        <dbReference type="PROSITE-ProRule" id="PRU00169"/>
    </source>
</evidence>
<dbReference type="Gene3D" id="3.40.50.2300">
    <property type="match status" value="1"/>
</dbReference>
<dbReference type="PROSITE" id="PS50110">
    <property type="entry name" value="RESPONSE_REGULATORY"/>
    <property type="match status" value="1"/>
</dbReference>
<sequence length="149" mass="16266">MPPQLHLLLVDDNPADMFLAREALQGYSDVLILTTCRSGHEALARLRDPQGPRLDLVVLDINMPGLDGFEVLAALKADPELAPVPVVMLSASCAPQDVERAYGMRASAYVVKADTYPVFLKQIEALVGFWSQCRVIGKPVRPTRAGLLQ</sequence>
<dbReference type="SMART" id="SM00448">
    <property type="entry name" value="REC"/>
    <property type="match status" value="1"/>
</dbReference>
<evidence type="ECO:0000259" key="2">
    <source>
        <dbReference type="PROSITE" id="PS50110"/>
    </source>
</evidence>
<dbReference type="PANTHER" id="PTHR44520">
    <property type="entry name" value="RESPONSE REGULATOR RCP1-RELATED"/>
    <property type="match status" value="1"/>
</dbReference>
<dbReference type="PANTHER" id="PTHR44520:SF2">
    <property type="entry name" value="RESPONSE REGULATOR RCP1"/>
    <property type="match status" value="1"/>
</dbReference>
<organism evidence="3 4">
    <name type="scientific">Deinococcus deserti (strain DSM 17065 / CIP 109153 / LMG 22923 / VCD115)</name>
    <dbReference type="NCBI Taxonomy" id="546414"/>
    <lineage>
        <taxon>Bacteria</taxon>
        <taxon>Thermotogati</taxon>
        <taxon>Deinococcota</taxon>
        <taxon>Deinococci</taxon>
        <taxon>Deinococcales</taxon>
        <taxon>Deinococcaceae</taxon>
        <taxon>Deinococcus</taxon>
    </lineage>
</organism>
<keyword evidence="3" id="KW-0614">Plasmid</keyword>
<accession>C1D1X8</accession>
<reference evidence="3 4" key="1">
    <citation type="journal article" date="2009" name="PLoS Genet.">
        <title>Alliance of proteomics and genomics to unravel the specificities of Sahara bacterium Deinococcus deserti.</title>
        <authorList>
            <person name="de Groot A."/>
            <person name="Dulermo R."/>
            <person name="Ortet P."/>
            <person name="Blanchard L."/>
            <person name="Guerin P."/>
            <person name="Fernandez B."/>
            <person name="Vacherie B."/>
            <person name="Dossat C."/>
            <person name="Jolivet E."/>
            <person name="Siguier P."/>
            <person name="Chandler M."/>
            <person name="Barakat M."/>
            <person name="Dedieu A."/>
            <person name="Barbe V."/>
            <person name="Heulin T."/>
            <person name="Sommer S."/>
            <person name="Achouak W."/>
            <person name="Armengaud J."/>
        </authorList>
    </citation>
    <scope>NUCLEOTIDE SEQUENCE [LARGE SCALE GENOMIC DNA]</scope>
    <source>
        <strain evidence="4">DSM 17065 / CIP 109153 / LMG 22923 / VCD115</strain>
        <plasmid evidence="4">pDeide1</plasmid>
    </source>
</reference>
<dbReference type="InterPro" id="IPR011006">
    <property type="entry name" value="CheY-like_superfamily"/>
</dbReference>
<dbReference type="CDD" id="cd17557">
    <property type="entry name" value="REC_Rcp-like"/>
    <property type="match status" value="1"/>
</dbReference>
<dbReference type="InterPro" id="IPR052893">
    <property type="entry name" value="TCS_response_regulator"/>
</dbReference>
<dbReference type="Proteomes" id="UP000002208">
    <property type="component" value="Plasmid 1"/>
</dbReference>
<dbReference type="GO" id="GO:0000160">
    <property type="term" value="P:phosphorelay signal transduction system"/>
    <property type="evidence" value="ECO:0007669"/>
    <property type="project" value="InterPro"/>
</dbReference>
<dbReference type="SUPFAM" id="SSF52172">
    <property type="entry name" value="CheY-like"/>
    <property type="match status" value="1"/>
</dbReference>
<keyword evidence="4" id="KW-1185">Reference proteome</keyword>